<comment type="caution">
    <text evidence="7">The sequence shown here is derived from an EMBL/GenBank/DDBJ whole genome shotgun (WGS) entry which is preliminary data.</text>
</comment>
<name>A0AAV4U306_9ARAC</name>
<proteinExistence type="predicted"/>
<dbReference type="AlphaFoldDB" id="A0AAV4U306"/>
<dbReference type="GO" id="GO:0000978">
    <property type="term" value="F:RNA polymerase II cis-regulatory region sequence-specific DNA binding"/>
    <property type="evidence" value="ECO:0007669"/>
    <property type="project" value="TreeGrafter"/>
</dbReference>
<comment type="subcellular location">
    <subcellularLocation>
        <location evidence="1">Nucleus</location>
    </subcellularLocation>
</comment>
<keyword evidence="3 4" id="KW-0539">Nucleus</keyword>
<reference evidence="7 8" key="1">
    <citation type="submission" date="2021-06" db="EMBL/GenBank/DDBJ databases">
        <title>Caerostris darwini draft genome.</title>
        <authorList>
            <person name="Kono N."/>
            <person name="Arakawa K."/>
        </authorList>
    </citation>
    <scope>NUCLEOTIDE SEQUENCE [LARGE SCALE GENOMIC DNA]</scope>
</reference>
<protein>
    <submittedName>
        <fullName evidence="7">Transcription factor Sox-2</fullName>
    </submittedName>
</protein>
<keyword evidence="8" id="KW-1185">Reference proteome</keyword>
<dbReference type="GO" id="GO:0001228">
    <property type="term" value="F:DNA-binding transcription activator activity, RNA polymerase II-specific"/>
    <property type="evidence" value="ECO:0007669"/>
    <property type="project" value="TreeGrafter"/>
</dbReference>
<evidence type="ECO:0000256" key="2">
    <source>
        <dbReference type="ARBA" id="ARBA00023125"/>
    </source>
</evidence>
<evidence type="ECO:0000259" key="6">
    <source>
        <dbReference type="PROSITE" id="PS50118"/>
    </source>
</evidence>
<evidence type="ECO:0000256" key="4">
    <source>
        <dbReference type="PROSITE-ProRule" id="PRU00267"/>
    </source>
</evidence>
<feature type="region of interest" description="Disordered" evidence="5">
    <location>
        <begin position="11"/>
        <end position="49"/>
    </location>
</feature>
<dbReference type="InterPro" id="IPR009071">
    <property type="entry name" value="HMG_box_dom"/>
</dbReference>
<evidence type="ECO:0000313" key="8">
    <source>
        <dbReference type="Proteomes" id="UP001054837"/>
    </source>
</evidence>
<evidence type="ECO:0000256" key="5">
    <source>
        <dbReference type="SAM" id="MobiDB-lite"/>
    </source>
</evidence>
<dbReference type="SUPFAM" id="SSF47095">
    <property type="entry name" value="HMG-box"/>
    <property type="match status" value="1"/>
</dbReference>
<feature type="domain" description="HMG box" evidence="6">
    <location>
        <begin position="63"/>
        <end position="131"/>
    </location>
</feature>
<dbReference type="Gene3D" id="1.10.30.10">
    <property type="entry name" value="High mobility group box domain"/>
    <property type="match status" value="1"/>
</dbReference>
<dbReference type="GO" id="GO:0007420">
    <property type="term" value="P:brain development"/>
    <property type="evidence" value="ECO:0007669"/>
    <property type="project" value="TreeGrafter"/>
</dbReference>
<dbReference type="Pfam" id="PF00505">
    <property type="entry name" value="HMG_box"/>
    <property type="match status" value="1"/>
</dbReference>
<keyword evidence="2 4" id="KW-0238">DNA-binding</keyword>
<accession>A0AAV4U306</accession>
<dbReference type="Proteomes" id="UP001054837">
    <property type="component" value="Unassembled WGS sequence"/>
</dbReference>
<dbReference type="GO" id="GO:0000122">
    <property type="term" value="P:negative regulation of transcription by RNA polymerase II"/>
    <property type="evidence" value="ECO:0007669"/>
    <property type="project" value="TreeGrafter"/>
</dbReference>
<dbReference type="GO" id="GO:0005634">
    <property type="term" value="C:nucleus"/>
    <property type="evidence" value="ECO:0007669"/>
    <property type="project" value="UniProtKB-SubCell"/>
</dbReference>
<dbReference type="PROSITE" id="PS50118">
    <property type="entry name" value="HMG_BOX_2"/>
    <property type="match status" value="1"/>
</dbReference>
<organism evidence="7 8">
    <name type="scientific">Caerostris darwini</name>
    <dbReference type="NCBI Taxonomy" id="1538125"/>
    <lineage>
        <taxon>Eukaryota</taxon>
        <taxon>Metazoa</taxon>
        <taxon>Ecdysozoa</taxon>
        <taxon>Arthropoda</taxon>
        <taxon>Chelicerata</taxon>
        <taxon>Arachnida</taxon>
        <taxon>Araneae</taxon>
        <taxon>Araneomorphae</taxon>
        <taxon>Entelegynae</taxon>
        <taxon>Araneoidea</taxon>
        <taxon>Araneidae</taxon>
        <taxon>Caerostris</taxon>
    </lineage>
</organism>
<evidence type="ECO:0000256" key="1">
    <source>
        <dbReference type="ARBA" id="ARBA00004123"/>
    </source>
</evidence>
<dbReference type="EMBL" id="BPLQ01010632">
    <property type="protein sequence ID" value="GIY52134.1"/>
    <property type="molecule type" value="Genomic_DNA"/>
</dbReference>
<dbReference type="InterPro" id="IPR050140">
    <property type="entry name" value="SRY-related_HMG-box_TF-like"/>
</dbReference>
<sequence>MSSYCWKLGATLEGADGSDPPMGEGVTKKTANEREPGNRQDDIPLPFARTPAEMSCKATGDHVKRPMNAFMVWSRGQRRKLAQENPKMHNSEISKRLGAEWKLLSEAEKRPFIDEAKRLRALHMKEHPDYKYRPRRKPKPLVKKETQYIPAGLTHHFPPPLEPLSARYPHISHHSLESEKAVTARTFPLTPLPYVYSSMDSGLPKLRPELGLMKPRDLNDGPLGHPPTTMYSTASSLLSSLSQSHAAAFGPPYSLCGCGPPTYFPTPGPLPSHHELRSPFAYLFVKPEERFHRHSSPPTLPPSPIV</sequence>
<dbReference type="PANTHER" id="PTHR10270">
    <property type="entry name" value="SOX TRANSCRIPTION FACTOR"/>
    <property type="match status" value="1"/>
</dbReference>
<feature type="DNA-binding region" description="HMG box" evidence="4">
    <location>
        <begin position="63"/>
        <end position="131"/>
    </location>
</feature>
<dbReference type="FunFam" id="1.10.30.10:FF:000002">
    <property type="entry name" value="transcription factor Sox-2"/>
    <property type="match status" value="1"/>
</dbReference>
<dbReference type="InterPro" id="IPR036910">
    <property type="entry name" value="HMG_box_dom_sf"/>
</dbReference>
<gene>
    <name evidence="7" type="primary">sox2</name>
    <name evidence="7" type="ORF">CDAR_432271</name>
</gene>
<feature type="compositionally biased region" description="Basic and acidic residues" evidence="5">
    <location>
        <begin position="26"/>
        <end position="42"/>
    </location>
</feature>
<dbReference type="SMART" id="SM00398">
    <property type="entry name" value="HMG"/>
    <property type="match status" value="1"/>
</dbReference>
<evidence type="ECO:0000256" key="3">
    <source>
        <dbReference type="ARBA" id="ARBA00023242"/>
    </source>
</evidence>
<dbReference type="PANTHER" id="PTHR10270:SF324">
    <property type="entry name" value="SOX DOMAIN-CONTAINING PROTEIN DICHAETE-RELATED"/>
    <property type="match status" value="1"/>
</dbReference>
<dbReference type="CDD" id="cd01388">
    <property type="entry name" value="HMG-box_SoxB"/>
    <property type="match status" value="1"/>
</dbReference>
<dbReference type="GO" id="GO:0030182">
    <property type="term" value="P:neuron differentiation"/>
    <property type="evidence" value="ECO:0007669"/>
    <property type="project" value="TreeGrafter"/>
</dbReference>
<evidence type="ECO:0000313" key="7">
    <source>
        <dbReference type="EMBL" id="GIY52134.1"/>
    </source>
</evidence>